<keyword evidence="1" id="KW-1133">Transmembrane helix</keyword>
<dbReference type="EMBL" id="DACSWI010000002">
    <property type="protein sequence ID" value="HAT3808522.1"/>
    <property type="molecule type" value="Genomic_DNA"/>
</dbReference>
<dbReference type="InterPro" id="IPR013398">
    <property type="entry name" value="CRISPR-assoc_prot_Csy2"/>
</dbReference>
<evidence type="ECO:0000256" key="1">
    <source>
        <dbReference type="SAM" id="Phobius"/>
    </source>
</evidence>
<name>A0AAN5RZF4_MORMO</name>
<dbReference type="Pfam" id="PF09614">
    <property type="entry name" value="Cas_Csy2"/>
    <property type="match status" value="2"/>
</dbReference>
<comment type="caution">
    <text evidence="2">The sequence shown here is derived from an EMBL/GenBank/DDBJ whole genome shotgun (WGS) entry which is preliminary data.</text>
</comment>
<feature type="transmembrane region" description="Helical" evidence="1">
    <location>
        <begin position="20"/>
        <end position="40"/>
    </location>
</feature>
<keyword evidence="1" id="KW-0812">Transmembrane</keyword>
<dbReference type="AlphaFoldDB" id="A0AAN5RZF4"/>
<dbReference type="Proteomes" id="UP000865968">
    <property type="component" value="Unassembled WGS sequence"/>
</dbReference>
<evidence type="ECO:0000313" key="3">
    <source>
        <dbReference type="Proteomes" id="UP000865968"/>
    </source>
</evidence>
<proteinExistence type="predicted"/>
<keyword evidence="1" id="KW-0472">Membrane</keyword>
<evidence type="ECO:0000313" key="2">
    <source>
        <dbReference type="EMBL" id="HAT3808522.1"/>
    </source>
</evidence>
<reference evidence="2" key="2">
    <citation type="submission" date="2020-10" db="EMBL/GenBank/DDBJ databases">
        <authorList>
            <consortium name="NCBI Pathogen Detection Project"/>
        </authorList>
    </citation>
    <scope>NUCLEOTIDE SEQUENCE</scope>
    <source>
        <strain evidence="2">Morganella morganii ARLG-3209</strain>
    </source>
</reference>
<gene>
    <name evidence="2" type="ORF">I8608_001345</name>
</gene>
<reference evidence="2" key="1">
    <citation type="journal article" date="2018" name="Genome Biol.">
        <title>SKESA: strategic k-mer extension for scrupulous assemblies.</title>
        <authorList>
            <person name="Souvorov A."/>
            <person name="Agarwala R."/>
            <person name="Lipman D.J."/>
        </authorList>
    </citation>
    <scope>NUCLEOTIDE SEQUENCE</scope>
    <source>
        <strain evidence="2">Morganella morganii ARLG-3209</strain>
    </source>
</reference>
<organism evidence="2 3">
    <name type="scientific">Morganella morganii</name>
    <name type="common">Proteus morganii</name>
    <dbReference type="NCBI Taxonomy" id="582"/>
    <lineage>
        <taxon>Bacteria</taxon>
        <taxon>Pseudomonadati</taxon>
        <taxon>Pseudomonadota</taxon>
        <taxon>Gammaproteobacteria</taxon>
        <taxon>Enterobacterales</taxon>
        <taxon>Morganellaceae</taxon>
        <taxon>Morganella</taxon>
    </lineage>
</organism>
<accession>A0AAN5RZF4</accession>
<dbReference type="RefSeq" id="WP_349467687.1">
    <property type="nucleotide sequence ID" value="NZ_JBEEWI010000016.1"/>
</dbReference>
<sequence length="273" mass="30452">MAINYLLLRNILIRNANALSGALIVGFPAVTAWLGFVHALERKMKKCGFSSVRFNYAGIICHHCHLQLYAEPGEMVYSVLNSRKPPDKKGRNPSLTEEAYCHLNVSLFICGENIKDKNEEVITEIPEAINMLKIAGGDITDSGRQETGIFPDNKQRWCELQQRIAPGYVLLERRDVMINAMNSGMDAMAALLKYTAAPGTGLIPVVTGYQGLSPPGTVENARSEGIPHRFAESVITLGEFRPVDKLRHPSDMLWGYHYLPDEDLYLCQQGNHH</sequence>
<protein>
    <submittedName>
        <fullName evidence="2">CRISPR-associated protein Csy2</fullName>
    </submittedName>
</protein>